<reference evidence="3 4" key="1">
    <citation type="submission" date="2018-10" db="EMBL/GenBank/DDBJ databases">
        <title>Natronolimnobius sp. XQ-INN 246 isolated from Inner Mongolia Autonomous Region of China.</title>
        <authorList>
            <person name="Xue Q."/>
        </authorList>
    </citation>
    <scope>NUCLEOTIDE SEQUENCE [LARGE SCALE GENOMIC DNA]</scope>
    <source>
        <strain evidence="3 4">XQ-INN 246</strain>
    </source>
</reference>
<dbReference type="Pfam" id="PF23921">
    <property type="entry name" value="DUF7260"/>
    <property type="match status" value="1"/>
</dbReference>
<dbReference type="RefSeq" id="WP_141466343.1">
    <property type="nucleotide sequence ID" value="NZ_RBZW01000070.1"/>
</dbReference>
<gene>
    <name evidence="3" type="ORF">D8Y22_19650</name>
</gene>
<evidence type="ECO:0000313" key="4">
    <source>
        <dbReference type="Proteomes" id="UP000318864"/>
    </source>
</evidence>
<dbReference type="InterPro" id="IPR055684">
    <property type="entry name" value="DUF7260"/>
</dbReference>
<organism evidence="3 4">
    <name type="scientific">Salinadaptatus halalkaliphilus</name>
    <dbReference type="NCBI Taxonomy" id="2419781"/>
    <lineage>
        <taxon>Archaea</taxon>
        <taxon>Methanobacteriati</taxon>
        <taxon>Methanobacteriota</taxon>
        <taxon>Stenosarchaea group</taxon>
        <taxon>Halobacteria</taxon>
        <taxon>Halobacteriales</taxon>
        <taxon>Natrialbaceae</taxon>
        <taxon>Salinadaptatus</taxon>
    </lineage>
</organism>
<feature type="domain" description="DUF7260" evidence="2">
    <location>
        <begin position="13"/>
        <end position="255"/>
    </location>
</feature>
<keyword evidence="4" id="KW-1185">Reference proteome</keyword>
<dbReference type="AlphaFoldDB" id="A0A4S3TH57"/>
<dbReference type="EMBL" id="RBZW01000070">
    <property type="protein sequence ID" value="THE63202.1"/>
    <property type="molecule type" value="Genomic_DNA"/>
</dbReference>
<dbReference type="OrthoDB" id="206489at2157"/>
<feature type="compositionally biased region" description="Low complexity" evidence="1">
    <location>
        <begin position="52"/>
        <end position="68"/>
    </location>
</feature>
<sequence length="267" mass="30166">MQGDIPTIDFDHLDRLLERERGQLREERRAFERFGTRIRELEPTSTRSPKASPSTTTTQLGGTTSVVSRTRPQPSGLSAVTATYKKTVLDVSHYESVYGEPWDEHMAAEFGPEIAAAVAQATQLHPQLQQSLRTATTQAIENRTQLLEQLESEADAITDAERMLTSICADLRSILEQPIESVEYNALRLTRRRLVGLRQHCDELAARRQRQVRQNRQCSLARVGTFERYLYEDAECTYPVLASIAEVGDSIERARTTVETGLFGRRS</sequence>
<comment type="caution">
    <text evidence="3">The sequence shown here is derived from an EMBL/GenBank/DDBJ whole genome shotgun (WGS) entry which is preliminary data.</text>
</comment>
<feature type="region of interest" description="Disordered" evidence="1">
    <location>
        <begin position="40"/>
        <end position="76"/>
    </location>
</feature>
<protein>
    <recommendedName>
        <fullName evidence="2">DUF7260 domain-containing protein</fullName>
    </recommendedName>
</protein>
<evidence type="ECO:0000259" key="2">
    <source>
        <dbReference type="Pfam" id="PF23921"/>
    </source>
</evidence>
<dbReference type="Proteomes" id="UP000318864">
    <property type="component" value="Unassembled WGS sequence"/>
</dbReference>
<evidence type="ECO:0000313" key="3">
    <source>
        <dbReference type="EMBL" id="THE63202.1"/>
    </source>
</evidence>
<proteinExistence type="predicted"/>
<name>A0A4S3TH57_9EURY</name>
<accession>A0A4S3TH57</accession>
<evidence type="ECO:0000256" key="1">
    <source>
        <dbReference type="SAM" id="MobiDB-lite"/>
    </source>
</evidence>